<name>A0ABR3MQP0_9TELE</name>
<accession>A0ABR3MQP0</accession>
<keyword evidence="1" id="KW-0472">Membrane</keyword>
<sequence>MVEKYGRIPPVSICVSYALGIITLFPSLKDKFSPTSYVRWASDVAAILLLLHLFPLTRKGRKTGKISATEAADHVVKFMKVGTSIKHFLSELDPYNPSSCVLEKR</sequence>
<gene>
    <name evidence="2" type="ORF">QQF64_002633</name>
</gene>
<keyword evidence="3" id="KW-1185">Reference proteome</keyword>
<keyword evidence="1" id="KW-1133">Transmembrane helix</keyword>
<feature type="transmembrane region" description="Helical" evidence="1">
    <location>
        <begin position="37"/>
        <end position="56"/>
    </location>
</feature>
<proteinExistence type="predicted"/>
<organism evidence="2 3">
    <name type="scientific">Cirrhinus molitorella</name>
    <name type="common">mud carp</name>
    <dbReference type="NCBI Taxonomy" id="172907"/>
    <lineage>
        <taxon>Eukaryota</taxon>
        <taxon>Metazoa</taxon>
        <taxon>Chordata</taxon>
        <taxon>Craniata</taxon>
        <taxon>Vertebrata</taxon>
        <taxon>Euteleostomi</taxon>
        <taxon>Actinopterygii</taxon>
        <taxon>Neopterygii</taxon>
        <taxon>Teleostei</taxon>
        <taxon>Ostariophysi</taxon>
        <taxon>Cypriniformes</taxon>
        <taxon>Cyprinidae</taxon>
        <taxon>Labeoninae</taxon>
        <taxon>Labeonini</taxon>
        <taxon>Cirrhinus</taxon>
    </lineage>
</organism>
<protein>
    <submittedName>
        <fullName evidence="2">Uncharacterized protein</fullName>
    </submittedName>
</protein>
<reference evidence="2 3" key="1">
    <citation type="submission" date="2023-09" db="EMBL/GenBank/DDBJ databases">
        <authorList>
            <person name="Wang M."/>
        </authorList>
    </citation>
    <scope>NUCLEOTIDE SEQUENCE [LARGE SCALE GENOMIC DNA]</scope>
    <source>
        <strain evidence="2">GT-2023</strain>
        <tissue evidence="2">Liver</tissue>
    </source>
</reference>
<comment type="caution">
    <text evidence="2">The sequence shown here is derived from an EMBL/GenBank/DDBJ whole genome shotgun (WGS) entry which is preliminary data.</text>
</comment>
<evidence type="ECO:0000313" key="3">
    <source>
        <dbReference type="Proteomes" id="UP001558613"/>
    </source>
</evidence>
<dbReference type="EMBL" id="JAYMGO010000010">
    <property type="protein sequence ID" value="KAL1266958.1"/>
    <property type="molecule type" value="Genomic_DNA"/>
</dbReference>
<evidence type="ECO:0000313" key="2">
    <source>
        <dbReference type="EMBL" id="KAL1266958.1"/>
    </source>
</evidence>
<keyword evidence="1" id="KW-0812">Transmembrane</keyword>
<feature type="transmembrane region" description="Helical" evidence="1">
    <location>
        <begin position="7"/>
        <end position="25"/>
    </location>
</feature>
<dbReference type="Proteomes" id="UP001558613">
    <property type="component" value="Unassembled WGS sequence"/>
</dbReference>
<evidence type="ECO:0000256" key="1">
    <source>
        <dbReference type="SAM" id="Phobius"/>
    </source>
</evidence>